<sequence length="239" mass="26465">MNRSLERFALLAGVMILLGSVQFGACLGGGAVALPAALLLSAGITLLWMHFDLPSGRPWLPPLVCAGVVLLSVLLAEFTFRSDFAEWFSFLLAGAGSGLTMFVLLRTRVRCALCNRRMGVQALSFQCPRCHLKVCEETCWSFEHRRCTLCLEQRVPVLPTGEKWWTKAAGPRITYGRCQMCLGSAEQVDLRICPHCRRPQCRECWDFNNGECQRCGKALPDLPESLTMTVTQAAKTHGV</sequence>
<feature type="transmembrane region" description="Helical" evidence="1">
    <location>
        <begin position="63"/>
        <end position="81"/>
    </location>
</feature>
<reference evidence="2 3" key="1">
    <citation type="submission" date="2020-08" db="EMBL/GenBank/DDBJ databases">
        <title>Genomic Encyclopedia of Type Strains, Phase IV (KMG-V): Genome sequencing to study the core and pangenomes of soil and plant-associated prokaryotes.</title>
        <authorList>
            <person name="Whitman W."/>
        </authorList>
    </citation>
    <scope>NUCLEOTIDE SEQUENCE [LARGE SCALE GENOMIC DNA]</scope>
    <source>
        <strain evidence="2 3">X5P3</strain>
    </source>
</reference>
<keyword evidence="1" id="KW-1133">Transmembrane helix</keyword>
<dbReference type="InterPro" id="IPR036280">
    <property type="entry name" value="Multihaem_cyt_sf"/>
</dbReference>
<name>A0A7W7ZN50_9BACT</name>
<accession>A0A7W7ZN50</accession>
<dbReference type="SUPFAM" id="SSF48695">
    <property type="entry name" value="Multiheme cytochromes"/>
    <property type="match status" value="1"/>
</dbReference>
<feature type="transmembrane region" description="Helical" evidence="1">
    <location>
        <begin position="87"/>
        <end position="107"/>
    </location>
</feature>
<dbReference type="Proteomes" id="UP000584867">
    <property type="component" value="Unassembled WGS sequence"/>
</dbReference>
<evidence type="ECO:0000313" key="2">
    <source>
        <dbReference type="EMBL" id="MBB5062962.1"/>
    </source>
</evidence>
<evidence type="ECO:0000313" key="3">
    <source>
        <dbReference type="Proteomes" id="UP000584867"/>
    </source>
</evidence>
<feature type="transmembrane region" description="Helical" evidence="1">
    <location>
        <begin position="33"/>
        <end position="51"/>
    </location>
</feature>
<organism evidence="2 3">
    <name type="scientific">Granulicella mallensis</name>
    <dbReference type="NCBI Taxonomy" id="940614"/>
    <lineage>
        <taxon>Bacteria</taxon>
        <taxon>Pseudomonadati</taxon>
        <taxon>Acidobacteriota</taxon>
        <taxon>Terriglobia</taxon>
        <taxon>Terriglobales</taxon>
        <taxon>Acidobacteriaceae</taxon>
        <taxon>Granulicella</taxon>
    </lineage>
</organism>
<proteinExistence type="predicted"/>
<comment type="caution">
    <text evidence="2">The sequence shown here is derived from an EMBL/GenBank/DDBJ whole genome shotgun (WGS) entry which is preliminary data.</text>
</comment>
<protein>
    <submittedName>
        <fullName evidence="2">Uncharacterized protein</fullName>
    </submittedName>
</protein>
<dbReference type="AlphaFoldDB" id="A0A7W7ZN50"/>
<dbReference type="EMBL" id="JACHIO010000004">
    <property type="protein sequence ID" value="MBB5062962.1"/>
    <property type="molecule type" value="Genomic_DNA"/>
</dbReference>
<keyword evidence="1" id="KW-0472">Membrane</keyword>
<dbReference type="RefSeq" id="WP_184253769.1">
    <property type="nucleotide sequence ID" value="NZ_JACHIO010000004.1"/>
</dbReference>
<evidence type="ECO:0000256" key="1">
    <source>
        <dbReference type="SAM" id="Phobius"/>
    </source>
</evidence>
<keyword evidence="1" id="KW-0812">Transmembrane</keyword>
<gene>
    <name evidence="2" type="ORF">HDF15_001299</name>
</gene>